<comment type="catalytic activity">
    <reaction evidence="5">
        <text>N-acetyl-alpha-D-glucosamine 1-phosphate + UTP + H(+) = UDP-N-acetyl-alpha-D-glucosamine + diphosphate</text>
        <dbReference type="Rhea" id="RHEA:13509"/>
        <dbReference type="ChEBI" id="CHEBI:15378"/>
        <dbReference type="ChEBI" id="CHEBI:33019"/>
        <dbReference type="ChEBI" id="CHEBI:46398"/>
        <dbReference type="ChEBI" id="CHEBI:57705"/>
        <dbReference type="ChEBI" id="CHEBI:57776"/>
        <dbReference type="EC" id="2.7.7.23"/>
    </reaction>
</comment>
<sequence>MPSNEPIAVILAAGRGTRMQSELPKVLFPALERPMIHWVIDALQAAGIKKNIVVVGYRADSVEAELASRPGVTFALQAEQKGTGHAVEMCREQLAAHQGPVLVVAGDSPMIQTDSIRSLLEKFHEGGYSCLLGTLIKDNPTGLGRILRDANGKFERIVEHKDATEAERETREVNMSTYLFDSQALLWALSQLDNSNSQGEFYLTDCPEILLRDGRKVDAAPVLKPCESLSINTIEELGLVEAQMRAMGYPAS</sequence>
<evidence type="ECO:0000256" key="3">
    <source>
        <dbReference type="ARBA" id="ARBA00023315"/>
    </source>
</evidence>
<dbReference type="RefSeq" id="WP_145082999.1">
    <property type="nucleotide sequence ID" value="NZ_CP036298.1"/>
</dbReference>
<dbReference type="GO" id="GO:0003977">
    <property type="term" value="F:UDP-N-acetylglucosamine diphosphorylase activity"/>
    <property type="evidence" value="ECO:0007669"/>
    <property type="project" value="UniProtKB-EC"/>
</dbReference>
<dbReference type="AlphaFoldDB" id="A0A518GDM3"/>
<dbReference type="PANTHER" id="PTHR43584:SF3">
    <property type="entry name" value="BIFUNCTIONAL PROTEIN GLMU"/>
    <property type="match status" value="1"/>
</dbReference>
<dbReference type="OrthoDB" id="9775031at2"/>
<dbReference type="EMBL" id="CP036298">
    <property type="protein sequence ID" value="QDV26706.1"/>
    <property type="molecule type" value="Genomic_DNA"/>
</dbReference>
<comment type="function">
    <text evidence="6">Catalyzes the last two sequential reactions in the de novo biosynthetic pathway for UDP-N-acetylglucosamine (UDP-GlcNAc). The C-terminal domain catalyzes the transfer of acetyl group from acetyl coenzyme A to glucosamine-1-phosphate (GlcN-1-P) to produce N-acetylglucosamine-1-phosphate (GlcNAc-1-P), which is converted into UDP-GlcNAc by the transfer of uridine 5-monophosphate (from uridine 5-triphosphate), a reaction catalyzed by the N-terminal domain.</text>
</comment>
<dbReference type="Proteomes" id="UP000318017">
    <property type="component" value="Chromosome"/>
</dbReference>
<evidence type="ECO:0000313" key="8">
    <source>
        <dbReference type="EMBL" id="QDV26706.1"/>
    </source>
</evidence>
<dbReference type="GO" id="GO:0019134">
    <property type="term" value="F:glucosamine-1-phosphate N-acetyltransferase activity"/>
    <property type="evidence" value="ECO:0007669"/>
    <property type="project" value="UniProtKB-EC"/>
</dbReference>
<evidence type="ECO:0000313" key="9">
    <source>
        <dbReference type="Proteomes" id="UP000318017"/>
    </source>
</evidence>
<dbReference type="PANTHER" id="PTHR43584">
    <property type="entry name" value="NUCLEOTIDYL TRANSFERASE"/>
    <property type="match status" value="1"/>
</dbReference>
<evidence type="ECO:0000256" key="5">
    <source>
        <dbReference type="ARBA" id="ARBA00048493"/>
    </source>
</evidence>
<gene>
    <name evidence="8" type="primary">glmU_2</name>
    <name evidence="8" type="ORF">Q31a_50840</name>
</gene>
<organism evidence="8 9">
    <name type="scientific">Aureliella helgolandensis</name>
    <dbReference type="NCBI Taxonomy" id="2527968"/>
    <lineage>
        <taxon>Bacteria</taxon>
        <taxon>Pseudomonadati</taxon>
        <taxon>Planctomycetota</taxon>
        <taxon>Planctomycetia</taxon>
        <taxon>Pirellulales</taxon>
        <taxon>Pirellulaceae</taxon>
        <taxon>Aureliella</taxon>
    </lineage>
</organism>
<comment type="catalytic activity">
    <reaction evidence="4">
        <text>alpha-D-glucosamine 1-phosphate + acetyl-CoA = N-acetyl-alpha-D-glucosamine 1-phosphate + CoA + H(+)</text>
        <dbReference type="Rhea" id="RHEA:13725"/>
        <dbReference type="ChEBI" id="CHEBI:15378"/>
        <dbReference type="ChEBI" id="CHEBI:57287"/>
        <dbReference type="ChEBI" id="CHEBI:57288"/>
        <dbReference type="ChEBI" id="CHEBI:57776"/>
        <dbReference type="ChEBI" id="CHEBI:58516"/>
        <dbReference type="EC" id="2.3.1.157"/>
    </reaction>
</comment>
<evidence type="ECO:0000256" key="6">
    <source>
        <dbReference type="ARBA" id="ARBA00049628"/>
    </source>
</evidence>
<evidence type="ECO:0000259" key="7">
    <source>
        <dbReference type="Pfam" id="PF00483"/>
    </source>
</evidence>
<dbReference type="CDD" id="cd02540">
    <property type="entry name" value="GT2_GlmU_N_bac"/>
    <property type="match status" value="1"/>
</dbReference>
<proteinExistence type="predicted"/>
<keyword evidence="3" id="KW-0012">Acyltransferase</keyword>
<dbReference type="InterPro" id="IPR029044">
    <property type="entry name" value="Nucleotide-diphossugar_trans"/>
</dbReference>
<dbReference type="KEGG" id="ahel:Q31a_50840"/>
<dbReference type="Gene3D" id="3.90.550.10">
    <property type="entry name" value="Spore Coat Polysaccharide Biosynthesis Protein SpsA, Chain A"/>
    <property type="match status" value="1"/>
</dbReference>
<evidence type="ECO:0000256" key="4">
    <source>
        <dbReference type="ARBA" id="ARBA00048247"/>
    </source>
</evidence>
<name>A0A518GDM3_9BACT</name>
<dbReference type="Pfam" id="PF00483">
    <property type="entry name" value="NTP_transferase"/>
    <property type="match status" value="1"/>
</dbReference>
<feature type="domain" description="Nucleotidyl transferase" evidence="7">
    <location>
        <begin position="8"/>
        <end position="213"/>
    </location>
</feature>
<evidence type="ECO:0000256" key="2">
    <source>
        <dbReference type="ARBA" id="ARBA00022695"/>
    </source>
</evidence>
<dbReference type="InterPro" id="IPR050065">
    <property type="entry name" value="GlmU-like"/>
</dbReference>
<reference evidence="8 9" key="1">
    <citation type="submission" date="2019-02" db="EMBL/GenBank/DDBJ databases">
        <title>Deep-cultivation of Planctomycetes and their phenomic and genomic characterization uncovers novel biology.</title>
        <authorList>
            <person name="Wiegand S."/>
            <person name="Jogler M."/>
            <person name="Boedeker C."/>
            <person name="Pinto D."/>
            <person name="Vollmers J."/>
            <person name="Rivas-Marin E."/>
            <person name="Kohn T."/>
            <person name="Peeters S.H."/>
            <person name="Heuer A."/>
            <person name="Rast P."/>
            <person name="Oberbeckmann S."/>
            <person name="Bunk B."/>
            <person name="Jeske O."/>
            <person name="Meyerdierks A."/>
            <person name="Storesund J.E."/>
            <person name="Kallscheuer N."/>
            <person name="Luecker S."/>
            <person name="Lage O.M."/>
            <person name="Pohl T."/>
            <person name="Merkel B.J."/>
            <person name="Hornburger P."/>
            <person name="Mueller R.-W."/>
            <person name="Bruemmer F."/>
            <person name="Labrenz M."/>
            <person name="Spormann A.M."/>
            <person name="Op den Camp H."/>
            <person name="Overmann J."/>
            <person name="Amann R."/>
            <person name="Jetten M.S.M."/>
            <person name="Mascher T."/>
            <person name="Medema M.H."/>
            <person name="Devos D.P."/>
            <person name="Kaster A.-K."/>
            <person name="Ovreas L."/>
            <person name="Rohde M."/>
            <person name="Galperin M.Y."/>
            <person name="Jogler C."/>
        </authorList>
    </citation>
    <scope>NUCLEOTIDE SEQUENCE [LARGE SCALE GENOMIC DNA]</scope>
    <source>
        <strain evidence="8 9">Q31a</strain>
    </source>
</reference>
<protein>
    <submittedName>
        <fullName evidence="8">Bifunctional protein GlmU</fullName>
    </submittedName>
</protein>
<dbReference type="SUPFAM" id="SSF53448">
    <property type="entry name" value="Nucleotide-diphospho-sugar transferases"/>
    <property type="match status" value="1"/>
</dbReference>
<evidence type="ECO:0000256" key="1">
    <source>
        <dbReference type="ARBA" id="ARBA00022679"/>
    </source>
</evidence>
<keyword evidence="1" id="KW-0808">Transferase</keyword>
<dbReference type="InterPro" id="IPR005835">
    <property type="entry name" value="NTP_transferase_dom"/>
</dbReference>
<accession>A0A518GDM3</accession>
<keyword evidence="9" id="KW-1185">Reference proteome</keyword>
<keyword evidence="2" id="KW-0548">Nucleotidyltransferase</keyword>